<keyword evidence="1" id="KW-0732">Signal</keyword>
<evidence type="ECO:0000313" key="3">
    <source>
        <dbReference type="Proteomes" id="UP001595548"/>
    </source>
</evidence>
<evidence type="ECO:0000256" key="1">
    <source>
        <dbReference type="SAM" id="SignalP"/>
    </source>
</evidence>
<dbReference type="Gene3D" id="3.30.70.2970">
    <property type="entry name" value="Protein of unknown function (DUF541), domain 2"/>
    <property type="match status" value="1"/>
</dbReference>
<keyword evidence="3" id="KW-1185">Reference proteome</keyword>
<gene>
    <name evidence="2" type="ORF">ACFOEB_04715</name>
</gene>
<dbReference type="RefSeq" id="WP_382414766.1">
    <property type="nucleotide sequence ID" value="NZ_AP031500.1"/>
</dbReference>
<dbReference type="InterPro" id="IPR052022">
    <property type="entry name" value="26kDa_periplasmic_antigen"/>
</dbReference>
<protein>
    <submittedName>
        <fullName evidence="2">SIMPL domain-containing protein</fullName>
    </submittedName>
</protein>
<dbReference type="PANTHER" id="PTHR34387">
    <property type="entry name" value="SLR1258 PROTEIN"/>
    <property type="match status" value="1"/>
</dbReference>
<feature type="chain" id="PRO_5047302844" evidence="1">
    <location>
        <begin position="23"/>
        <end position="244"/>
    </location>
</feature>
<evidence type="ECO:0000313" key="2">
    <source>
        <dbReference type="EMBL" id="MFC3154497.1"/>
    </source>
</evidence>
<feature type="signal peptide" evidence="1">
    <location>
        <begin position="1"/>
        <end position="22"/>
    </location>
</feature>
<accession>A0ABV7HT34</accession>
<dbReference type="Proteomes" id="UP001595548">
    <property type="component" value="Unassembled WGS sequence"/>
</dbReference>
<reference evidence="3" key="1">
    <citation type="journal article" date="2019" name="Int. J. Syst. Evol. Microbiol.">
        <title>The Global Catalogue of Microorganisms (GCM) 10K type strain sequencing project: providing services to taxonomists for standard genome sequencing and annotation.</title>
        <authorList>
            <consortium name="The Broad Institute Genomics Platform"/>
            <consortium name="The Broad Institute Genome Sequencing Center for Infectious Disease"/>
            <person name="Wu L."/>
            <person name="Ma J."/>
        </authorList>
    </citation>
    <scope>NUCLEOTIDE SEQUENCE [LARGE SCALE GENOMIC DNA]</scope>
    <source>
        <strain evidence="3">KCTC 52141</strain>
    </source>
</reference>
<dbReference type="PANTHER" id="PTHR34387:SF2">
    <property type="entry name" value="SLR1258 PROTEIN"/>
    <property type="match status" value="1"/>
</dbReference>
<comment type="caution">
    <text evidence="2">The sequence shown here is derived from an EMBL/GenBank/DDBJ whole genome shotgun (WGS) entry which is preliminary data.</text>
</comment>
<organism evidence="2 3">
    <name type="scientific">Gilvimarinus japonicus</name>
    <dbReference type="NCBI Taxonomy" id="1796469"/>
    <lineage>
        <taxon>Bacteria</taxon>
        <taxon>Pseudomonadati</taxon>
        <taxon>Pseudomonadota</taxon>
        <taxon>Gammaproteobacteria</taxon>
        <taxon>Cellvibrionales</taxon>
        <taxon>Cellvibrionaceae</taxon>
        <taxon>Gilvimarinus</taxon>
    </lineage>
</organism>
<dbReference type="InterPro" id="IPR007497">
    <property type="entry name" value="SIMPL/DUF541"/>
</dbReference>
<sequence length="244" mass="26852">MTRLHHIFAIAVLAAVSVTASAQPMPEFPFITVTGEAEVEVAPDTVTVNFQVMEFNKSAELAMETVTERGAEVVKLAKEHGLTHEQIESYAIDKQVRRNRENMNGNMDIIGYEVTQRFTLDIDGLDTYEKIMNTLMRMDNTTGLNANFDISNRDAVMTSLVAKAGADARARADNLAAALDASIKSVYAITEDAGFDNFMARFGVSAEKFGNMSMAADRGRSFDLFAPETITLSKHINVIFKINP</sequence>
<proteinExistence type="predicted"/>
<dbReference type="Pfam" id="PF04402">
    <property type="entry name" value="SIMPL"/>
    <property type="match status" value="1"/>
</dbReference>
<name>A0ABV7HT34_9GAMM</name>
<dbReference type="Gene3D" id="3.30.110.170">
    <property type="entry name" value="Protein of unknown function (DUF541), domain 1"/>
    <property type="match status" value="1"/>
</dbReference>
<dbReference type="EMBL" id="JBHRTL010000004">
    <property type="protein sequence ID" value="MFC3154497.1"/>
    <property type="molecule type" value="Genomic_DNA"/>
</dbReference>